<dbReference type="Gene3D" id="1.20.272.10">
    <property type="match status" value="1"/>
</dbReference>
<dbReference type="PANTHER" id="PTHR13779:SF7">
    <property type="entry name" value="ATPASE WRNIP1"/>
    <property type="match status" value="1"/>
</dbReference>
<dbReference type="Proteomes" id="UP001628156">
    <property type="component" value="Unassembled WGS sequence"/>
</dbReference>
<feature type="domain" description="AAA+ ATPase" evidence="5">
    <location>
        <begin position="64"/>
        <end position="181"/>
    </location>
</feature>
<evidence type="ECO:0000256" key="2">
    <source>
        <dbReference type="ARBA" id="ARBA00022741"/>
    </source>
</evidence>
<dbReference type="Pfam" id="PF12002">
    <property type="entry name" value="MgsA_C"/>
    <property type="match status" value="1"/>
</dbReference>
<evidence type="ECO:0000313" key="7">
    <source>
        <dbReference type="Proteomes" id="UP001628156"/>
    </source>
</evidence>
<dbReference type="CDD" id="cd00009">
    <property type="entry name" value="AAA"/>
    <property type="match status" value="1"/>
</dbReference>
<accession>A0ABQ0DNN9</accession>
<dbReference type="Gene3D" id="3.40.50.300">
    <property type="entry name" value="P-loop containing nucleotide triphosphate hydrolases"/>
    <property type="match status" value="1"/>
</dbReference>
<name>A0ABQ0DNN9_9EUKA</name>
<reference evidence="6 7" key="1">
    <citation type="journal article" date="2019" name="PLoS Negl. Trop. Dis.">
        <title>Whole genome sequencing of Entamoeba nuttalli reveals mammalian host-related molecular signatures and a novel octapeptide-repeat surface protein.</title>
        <authorList>
            <person name="Tanaka M."/>
            <person name="Makiuchi T."/>
            <person name="Komiyama T."/>
            <person name="Shiina T."/>
            <person name="Osaki K."/>
            <person name="Tachibana H."/>
        </authorList>
    </citation>
    <scope>NUCLEOTIDE SEQUENCE [LARGE SCALE GENOMIC DNA]</scope>
    <source>
        <strain evidence="6 7">P19-061405</strain>
    </source>
</reference>
<comment type="caution">
    <text evidence="6">The sequence shown here is derived from an EMBL/GenBank/DDBJ whole genome shotgun (WGS) entry which is preliminary data.</text>
</comment>
<dbReference type="EMBL" id="BAAFRS010000203">
    <property type="protein sequence ID" value="GAB1224472.1"/>
    <property type="molecule type" value="Genomic_DNA"/>
</dbReference>
<dbReference type="InterPro" id="IPR027417">
    <property type="entry name" value="P-loop_NTPase"/>
</dbReference>
<dbReference type="InterPro" id="IPR051314">
    <property type="entry name" value="AAA_ATPase_RarA/MGS1/WRNIP1"/>
</dbReference>
<dbReference type="SUPFAM" id="SSF52540">
    <property type="entry name" value="P-loop containing nucleoside triphosphate hydrolases"/>
    <property type="match status" value="1"/>
</dbReference>
<dbReference type="InterPro" id="IPR003959">
    <property type="entry name" value="ATPase_AAA_core"/>
</dbReference>
<dbReference type="Gene3D" id="1.10.8.60">
    <property type="match status" value="1"/>
</dbReference>
<evidence type="ECO:0000256" key="3">
    <source>
        <dbReference type="ARBA" id="ARBA00022840"/>
    </source>
</evidence>
<protein>
    <recommendedName>
        <fullName evidence="5">AAA+ ATPase domain-containing protein</fullName>
    </recommendedName>
</protein>
<feature type="coiled-coil region" evidence="4">
    <location>
        <begin position="96"/>
        <end position="123"/>
    </location>
</feature>
<evidence type="ECO:0000259" key="5">
    <source>
        <dbReference type="SMART" id="SM00382"/>
    </source>
</evidence>
<dbReference type="InterPro" id="IPR003593">
    <property type="entry name" value="AAA+_ATPase"/>
</dbReference>
<organism evidence="6 7">
    <name type="scientific">Entamoeba nuttalli</name>
    <dbReference type="NCBI Taxonomy" id="412467"/>
    <lineage>
        <taxon>Eukaryota</taxon>
        <taxon>Amoebozoa</taxon>
        <taxon>Evosea</taxon>
        <taxon>Archamoebae</taxon>
        <taxon>Mastigamoebida</taxon>
        <taxon>Entamoebidae</taxon>
        <taxon>Entamoeba</taxon>
    </lineage>
</organism>
<dbReference type="InterPro" id="IPR021886">
    <property type="entry name" value="MgsA_C"/>
</dbReference>
<keyword evidence="7" id="KW-1185">Reference proteome</keyword>
<dbReference type="InterPro" id="IPR032423">
    <property type="entry name" value="AAA_assoc_2"/>
</dbReference>
<keyword evidence="2" id="KW-0547">Nucleotide-binding</keyword>
<dbReference type="PANTHER" id="PTHR13779">
    <property type="entry name" value="WERNER HELICASE-INTERACTING PROTEIN 1 FAMILY MEMBER"/>
    <property type="match status" value="1"/>
</dbReference>
<gene>
    <name evidence="6" type="ORF">ENUP19_0203G0029</name>
</gene>
<sequence length="485" mass="55565">MRFSPQKSTLESYFQIRRDCNSDKDISYIPLAERQRPKRLEDIIGQESAIGIGTPFNSMILNDSLQSTILFGPPGSGKTTIARIIKNTSKSFFVQISSVTTSKEELKNVIEQAKERKKREKKDTVLFVDEIHTLNKLQQDIFLPAIENGSIILVGATTENPSFQLNNALMSRCNLVILKRLENESINKIIKKAIKEEYQNNKFIIDESGINIISKYADGDARNGLNCLEFIFNYFNNLSEEELNEIIKRNESDNTTIVIDENDCIIPKESKLENIEFSYQPIEEPKEIHITLTSEIISKFLQKQNFQYDKSGEDHHNTISAFHKSMRGGDENAAIYWLGRMILSGENPKYIARRMIRFATEDIGLADTNAMVVAMNTFQSVEILGYPECKTVLAECCLYLTRAKKSTAIYKATLTLKKMVKEQPNYVVPIRVNRSSEHPTETQQNQSFLPDKLAFNKVIEYDRFTKPINKDTIQPSTPKLFQYMQ</sequence>
<evidence type="ECO:0000313" key="6">
    <source>
        <dbReference type="EMBL" id="GAB1224472.1"/>
    </source>
</evidence>
<evidence type="ECO:0000256" key="4">
    <source>
        <dbReference type="SAM" id="Coils"/>
    </source>
</evidence>
<dbReference type="InterPro" id="IPR008921">
    <property type="entry name" value="DNA_pol3_clamp-load_cplx_C"/>
</dbReference>
<dbReference type="Pfam" id="PF00004">
    <property type="entry name" value="AAA"/>
    <property type="match status" value="1"/>
</dbReference>
<comment type="similarity">
    <text evidence="1">Belongs to the AAA ATPase family. RarA/MGS1/WRNIP1 subfamily.</text>
</comment>
<dbReference type="Pfam" id="PF16193">
    <property type="entry name" value="AAA_assoc_2"/>
    <property type="match status" value="1"/>
</dbReference>
<evidence type="ECO:0000256" key="1">
    <source>
        <dbReference type="ARBA" id="ARBA00008959"/>
    </source>
</evidence>
<dbReference type="SMART" id="SM00382">
    <property type="entry name" value="AAA"/>
    <property type="match status" value="1"/>
</dbReference>
<proteinExistence type="inferred from homology"/>
<keyword evidence="4" id="KW-0175">Coiled coil</keyword>
<keyword evidence="3" id="KW-0067">ATP-binding</keyword>
<dbReference type="SUPFAM" id="SSF48019">
    <property type="entry name" value="post-AAA+ oligomerization domain-like"/>
    <property type="match status" value="1"/>
</dbReference>